<protein>
    <submittedName>
        <fullName evidence="7">Acyl:coa ligase</fullName>
    </submittedName>
</protein>
<evidence type="ECO:0000256" key="3">
    <source>
        <dbReference type="ARBA" id="ARBA00022598"/>
    </source>
</evidence>
<dbReference type="GO" id="GO:0009698">
    <property type="term" value="P:phenylpropanoid metabolic process"/>
    <property type="evidence" value="ECO:0007669"/>
    <property type="project" value="UniProtKB-KW"/>
</dbReference>
<dbReference type="PANTHER" id="PTHR24096">
    <property type="entry name" value="LONG-CHAIN-FATTY-ACID--COA LIGASE"/>
    <property type="match status" value="1"/>
</dbReference>
<dbReference type="Pfam" id="PF00501">
    <property type="entry name" value="AMP-binding"/>
    <property type="match status" value="1"/>
</dbReference>
<dbReference type="InterPro" id="IPR025110">
    <property type="entry name" value="AMP-bd_C"/>
</dbReference>
<dbReference type="Proteomes" id="UP000015453">
    <property type="component" value="Unassembled WGS sequence"/>
</dbReference>
<accession>S8DT76</accession>
<dbReference type="InterPro" id="IPR045851">
    <property type="entry name" value="AMP-bd_C_sf"/>
</dbReference>
<comment type="similarity">
    <text evidence="2">Belongs to the ATP-dependent AMP-binding enzyme family.</text>
</comment>
<dbReference type="GO" id="GO:0016405">
    <property type="term" value="F:CoA-ligase activity"/>
    <property type="evidence" value="ECO:0007669"/>
    <property type="project" value="TreeGrafter"/>
</dbReference>
<evidence type="ECO:0000256" key="2">
    <source>
        <dbReference type="ARBA" id="ARBA00006432"/>
    </source>
</evidence>
<dbReference type="AlphaFoldDB" id="S8DT76"/>
<feature type="non-terminal residue" evidence="7">
    <location>
        <position position="1"/>
    </location>
</feature>
<dbReference type="InterPro" id="IPR020845">
    <property type="entry name" value="AMP-binding_CS"/>
</dbReference>
<dbReference type="InterPro" id="IPR042099">
    <property type="entry name" value="ANL_N_sf"/>
</dbReference>
<organism evidence="7 8">
    <name type="scientific">Genlisea aurea</name>
    <dbReference type="NCBI Taxonomy" id="192259"/>
    <lineage>
        <taxon>Eukaryota</taxon>
        <taxon>Viridiplantae</taxon>
        <taxon>Streptophyta</taxon>
        <taxon>Embryophyta</taxon>
        <taxon>Tracheophyta</taxon>
        <taxon>Spermatophyta</taxon>
        <taxon>Magnoliopsida</taxon>
        <taxon>eudicotyledons</taxon>
        <taxon>Gunneridae</taxon>
        <taxon>Pentapetalae</taxon>
        <taxon>asterids</taxon>
        <taxon>lamiids</taxon>
        <taxon>Lamiales</taxon>
        <taxon>Lentibulariaceae</taxon>
        <taxon>Genlisea</taxon>
    </lineage>
</organism>
<feature type="domain" description="AMP-dependent synthetase/ligase" evidence="5">
    <location>
        <begin position="8"/>
        <end position="357"/>
    </location>
</feature>
<dbReference type="UniPathway" id="UPA00372">
    <property type="reaction ID" value="UER00547"/>
</dbReference>
<dbReference type="Pfam" id="PF13193">
    <property type="entry name" value="AMP-binding_C"/>
    <property type="match status" value="1"/>
</dbReference>
<gene>
    <name evidence="7" type="ORF">M569_08439</name>
</gene>
<reference evidence="7 8" key="1">
    <citation type="journal article" date="2013" name="BMC Genomics">
        <title>The miniature genome of a carnivorous plant Genlisea aurea contains a low number of genes and short non-coding sequences.</title>
        <authorList>
            <person name="Leushkin E.V."/>
            <person name="Sutormin R.A."/>
            <person name="Nabieva E.R."/>
            <person name="Penin A.A."/>
            <person name="Kondrashov A.S."/>
            <person name="Logacheva M.D."/>
        </authorList>
    </citation>
    <scope>NUCLEOTIDE SEQUENCE [LARGE SCALE GENOMIC DNA]</scope>
</reference>
<evidence type="ECO:0000313" key="8">
    <source>
        <dbReference type="Proteomes" id="UP000015453"/>
    </source>
</evidence>
<dbReference type="SUPFAM" id="SSF56801">
    <property type="entry name" value="Acetyl-CoA synthetase-like"/>
    <property type="match status" value="1"/>
</dbReference>
<keyword evidence="8" id="KW-1185">Reference proteome</keyword>
<feature type="domain" description="AMP-binding enzyme C-terminal" evidence="6">
    <location>
        <begin position="409"/>
        <end position="484"/>
    </location>
</feature>
<sequence length="498" mass="54235">SPSSAAAPFIVRSETGDRLTYSDFLRRVDSLSSYLAGFLSKSDVAFVVAPPSFVVPVLYFALMSINVVVSPSNHLSSPAELEHQIRLCHPAVIFTTAEISTKIPSRLPKILVDSSEFLSRLDSDADFLTAGEITDVDPSDAAAIFYSSGTTGKVKGVVLSHRNLIAYVASELEFRSCIDRERGSANSHGVTLFTLPTFHAFGFLFLCTAAAGGDCLVTLEKNDLEKMVSAVERYRVTFIPMTPPSLVALSKSDVVKKYDLSSLQSILCGAAPLSEEVFKQFTATFPHVEIFQSYGMTESPGGSRSMTKEETRRHDTVGKLWPFAEAKIISGENGKSSLPPGQPGELWLRGPTVMKGYAGDEAATAATLDSERWLKTGDLCYFDSDGFLFVVDRLKEFIKCKAYQVAPAELENLLLSIPQVADAAVIPYPDEEAGQIPMAYIVTRPNANISAPQIMNFIAKQVSPCKKIRRIAFINAIPKSPQGKILRRILVKHALSSS</sequence>
<name>S8DT76_9LAMI</name>
<dbReference type="EMBL" id="AUSU01003730">
    <property type="protein sequence ID" value="EPS66338.1"/>
    <property type="molecule type" value="Genomic_DNA"/>
</dbReference>
<evidence type="ECO:0000256" key="4">
    <source>
        <dbReference type="ARBA" id="ARBA00023051"/>
    </source>
</evidence>
<evidence type="ECO:0000313" key="7">
    <source>
        <dbReference type="EMBL" id="EPS66338.1"/>
    </source>
</evidence>
<keyword evidence="3 7" id="KW-0436">Ligase</keyword>
<dbReference type="PROSITE" id="PS00455">
    <property type="entry name" value="AMP_BINDING"/>
    <property type="match status" value="1"/>
</dbReference>
<comment type="caution">
    <text evidence="7">The sequence shown here is derived from an EMBL/GenBank/DDBJ whole genome shotgun (WGS) entry which is preliminary data.</text>
</comment>
<keyword evidence="4" id="KW-0587">Phenylpropanoid metabolism</keyword>
<evidence type="ECO:0000259" key="6">
    <source>
        <dbReference type="Pfam" id="PF13193"/>
    </source>
</evidence>
<comment type="pathway">
    <text evidence="1">Phytoalexin biosynthesis; 3,4',5-trihydroxystilbene biosynthesis; 3,4',5-trihydroxystilbene from trans-4-coumarate: step 1/2.</text>
</comment>
<evidence type="ECO:0000256" key="1">
    <source>
        <dbReference type="ARBA" id="ARBA00004930"/>
    </source>
</evidence>
<evidence type="ECO:0000259" key="5">
    <source>
        <dbReference type="Pfam" id="PF00501"/>
    </source>
</evidence>
<dbReference type="PANTHER" id="PTHR24096:SF251">
    <property type="entry name" value="4-COUMARATE--COA LIGASE-LIKE 9"/>
    <property type="match status" value="1"/>
</dbReference>
<feature type="non-terminal residue" evidence="7">
    <location>
        <position position="498"/>
    </location>
</feature>
<dbReference type="FunFam" id="3.30.300.30:FF:000007">
    <property type="entry name" value="4-coumarate--CoA ligase 2"/>
    <property type="match status" value="1"/>
</dbReference>
<dbReference type="OrthoDB" id="10253869at2759"/>
<dbReference type="InterPro" id="IPR000873">
    <property type="entry name" value="AMP-dep_synth/lig_dom"/>
</dbReference>
<proteinExistence type="inferred from homology"/>
<dbReference type="Gene3D" id="3.40.50.12780">
    <property type="entry name" value="N-terminal domain of ligase-like"/>
    <property type="match status" value="1"/>
</dbReference>
<dbReference type="Gene3D" id="3.30.300.30">
    <property type="match status" value="1"/>
</dbReference>